<feature type="domain" description="Rod shape-determining protein MreC beta-barrel core" evidence="6">
    <location>
        <begin position="117"/>
        <end position="255"/>
    </location>
</feature>
<dbReference type="Pfam" id="PF04085">
    <property type="entry name" value="MreC"/>
    <property type="match status" value="1"/>
</dbReference>
<sequence>MRNLILRRRFGILVLVILSFLSLNLISSQVREFATSISSPLQVSLWQAGKNISTFFGGGSLRTENEVLRQENFALLQKLISLQDVERENEELRRMLDLGLAEEFRMVMAEVIGKNLVEDVITIRGGQNQGIQKGMSVIASGTIAVGKVVESFSDHARVQLISADEARTDAQIAGTETTGVVRGAGGQKLMFDLVPQEDELGVGDMVVTSNLGGVFPKNLLIGEITEILKAGSDPFQKASVKPFFSLKSLETVFVITSLRP</sequence>
<feature type="coiled-coil region" evidence="5">
    <location>
        <begin position="75"/>
        <end position="102"/>
    </location>
</feature>
<keyword evidence="5" id="KW-0175">Coiled coil</keyword>
<dbReference type="InterPro" id="IPR007221">
    <property type="entry name" value="MreC"/>
</dbReference>
<proteinExistence type="inferred from homology"/>
<dbReference type="Gene3D" id="2.40.10.340">
    <property type="entry name" value="Rod shape-determining protein MreC, domain 1"/>
    <property type="match status" value="1"/>
</dbReference>
<dbReference type="PIRSF" id="PIRSF038471">
    <property type="entry name" value="MreC"/>
    <property type="match status" value="1"/>
</dbReference>
<name>A0A1G2QW23_9BACT</name>
<evidence type="ECO:0000313" key="7">
    <source>
        <dbReference type="EMBL" id="OHA64588.1"/>
    </source>
</evidence>
<dbReference type="EMBL" id="MHTS01000011">
    <property type="protein sequence ID" value="OHA64588.1"/>
    <property type="molecule type" value="Genomic_DNA"/>
</dbReference>
<evidence type="ECO:0000256" key="4">
    <source>
        <dbReference type="ARBA" id="ARBA00032089"/>
    </source>
</evidence>
<dbReference type="Gene3D" id="2.40.10.350">
    <property type="entry name" value="Rod shape-determining protein MreC, domain 2"/>
    <property type="match status" value="1"/>
</dbReference>
<dbReference type="InterPro" id="IPR042177">
    <property type="entry name" value="Cell/Rod_1"/>
</dbReference>
<dbReference type="GO" id="GO:0005886">
    <property type="term" value="C:plasma membrane"/>
    <property type="evidence" value="ECO:0007669"/>
    <property type="project" value="TreeGrafter"/>
</dbReference>
<evidence type="ECO:0000256" key="2">
    <source>
        <dbReference type="ARBA" id="ARBA00013855"/>
    </source>
</evidence>
<dbReference type="Proteomes" id="UP000178170">
    <property type="component" value="Unassembled WGS sequence"/>
</dbReference>
<dbReference type="InterPro" id="IPR055342">
    <property type="entry name" value="MreC_beta-barrel_core"/>
</dbReference>
<dbReference type="NCBIfam" id="TIGR00219">
    <property type="entry name" value="mreC"/>
    <property type="match status" value="1"/>
</dbReference>
<dbReference type="InterPro" id="IPR042175">
    <property type="entry name" value="Cell/Rod_MreC_2"/>
</dbReference>
<comment type="caution">
    <text evidence="7">The sequence shown here is derived from an EMBL/GenBank/DDBJ whole genome shotgun (WGS) entry which is preliminary data.</text>
</comment>
<evidence type="ECO:0000313" key="8">
    <source>
        <dbReference type="Proteomes" id="UP000178170"/>
    </source>
</evidence>
<dbReference type="AlphaFoldDB" id="A0A1G2QW23"/>
<accession>A0A1G2QW23</accession>
<dbReference type="GO" id="GO:0008360">
    <property type="term" value="P:regulation of cell shape"/>
    <property type="evidence" value="ECO:0007669"/>
    <property type="project" value="UniProtKB-KW"/>
</dbReference>
<evidence type="ECO:0000256" key="3">
    <source>
        <dbReference type="ARBA" id="ARBA00022960"/>
    </source>
</evidence>
<comment type="similarity">
    <text evidence="1">Belongs to the MreC family.</text>
</comment>
<protein>
    <recommendedName>
        <fullName evidence="2">Cell shape-determining protein MreC</fullName>
    </recommendedName>
    <alternativeName>
        <fullName evidence="4">Cell shape protein MreC</fullName>
    </alternativeName>
</protein>
<evidence type="ECO:0000256" key="1">
    <source>
        <dbReference type="ARBA" id="ARBA00009369"/>
    </source>
</evidence>
<organism evidence="7 8">
    <name type="scientific">Candidatus Wildermuthbacteria bacterium RIFCSPHIGHO2_01_FULL_48_27b</name>
    <dbReference type="NCBI Taxonomy" id="1802447"/>
    <lineage>
        <taxon>Bacteria</taxon>
        <taxon>Candidatus Wildermuthiibacteriota</taxon>
    </lineage>
</organism>
<evidence type="ECO:0000259" key="6">
    <source>
        <dbReference type="Pfam" id="PF04085"/>
    </source>
</evidence>
<dbReference type="PANTHER" id="PTHR34138">
    <property type="entry name" value="CELL SHAPE-DETERMINING PROTEIN MREC"/>
    <property type="match status" value="1"/>
</dbReference>
<evidence type="ECO:0000256" key="5">
    <source>
        <dbReference type="SAM" id="Coils"/>
    </source>
</evidence>
<dbReference type="PANTHER" id="PTHR34138:SF1">
    <property type="entry name" value="CELL SHAPE-DETERMINING PROTEIN MREC"/>
    <property type="match status" value="1"/>
</dbReference>
<reference evidence="7 8" key="1">
    <citation type="journal article" date="2016" name="Nat. Commun.">
        <title>Thousands of microbial genomes shed light on interconnected biogeochemical processes in an aquifer system.</title>
        <authorList>
            <person name="Anantharaman K."/>
            <person name="Brown C.T."/>
            <person name="Hug L.A."/>
            <person name="Sharon I."/>
            <person name="Castelle C.J."/>
            <person name="Probst A.J."/>
            <person name="Thomas B.C."/>
            <person name="Singh A."/>
            <person name="Wilkins M.J."/>
            <person name="Karaoz U."/>
            <person name="Brodie E.L."/>
            <person name="Williams K.H."/>
            <person name="Hubbard S.S."/>
            <person name="Banfield J.F."/>
        </authorList>
    </citation>
    <scope>NUCLEOTIDE SEQUENCE [LARGE SCALE GENOMIC DNA]</scope>
</reference>
<keyword evidence="3" id="KW-0133">Cell shape</keyword>
<gene>
    <name evidence="7" type="ORF">A2843_02255</name>
</gene>